<accession>A0A1I8AS84</accession>
<organism evidence="2 3">
    <name type="scientific">Steinernema glaseri</name>
    <dbReference type="NCBI Taxonomy" id="37863"/>
    <lineage>
        <taxon>Eukaryota</taxon>
        <taxon>Metazoa</taxon>
        <taxon>Ecdysozoa</taxon>
        <taxon>Nematoda</taxon>
        <taxon>Chromadorea</taxon>
        <taxon>Rhabditida</taxon>
        <taxon>Tylenchina</taxon>
        <taxon>Panagrolaimomorpha</taxon>
        <taxon>Strongyloidoidea</taxon>
        <taxon>Steinernematidae</taxon>
        <taxon>Steinernema</taxon>
    </lineage>
</organism>
<dbReference type="AlphaFoldDB" id="A0A1I8AS84"/>
<evidence type="ECO:0000313" key="3">
    <source>
        <dbReference type="WBParaSite" id="L893_g8687.t1"/>
    </source>
</evidence>
<name>A0A1I8AS84_9BILA</name>
<sequence>MDTSWRKWLPTSASHASSSSVPSVERMRKVAALLLLLLPSGLEAAESQKMFIKSLPSGISFSGQPHSATPLRMEDPYYCALEWMNQKQNGIVGIVFNTSTEVCTAYREIHGKEKVDGRKEEAYLLVSNNNNVCGNDDVIKRLNQQVVCRPGWTLRNDFRDMCYRFMKQNDYRKLALKYFGESVDTICQRYFGFPMVVPQHYNKLENGLDETLVPCQYRLSRF</sequence>
<proteinExistence type="predicted"/>
<protein>
    <submittedName>
        <fullName evidence="3">BRICHOS domain-containing protein</fullName>
    </submittedName>
</protein>
<evidence type="ECO:0000313" key="2">
    <source>
        <dbReference type="Proteomes" id="UP000095287"/>
    </source>
</evidence>
<keyword evidence="2" id="KW-1185">Reference proteome</keyword>
<feature type="region of interest" description="Disordered" evidence="1">
    <location>
        <begin position="1"/>
        <end position="20"/>
    </location>
</feature>
<dbReference type="Proteomes" id="UP000095287">
    <property type="component" value="Unplaced"/>
</dbReference>
<dbReference type="WBParaSite" id="L893_g8687.t1">
    <property type="protein sequence ID" value="L893_g8687.t1"/>
    <property type="gene ID" value="L893_g8687"/>
</dbReference>
<reference evidence="3" key="1">
    <citation type="submission" date="2016-11" db="UniProtKB">
        <authorList>
            <consortium name="WormBaseParasite"/>
        </authorList>
    </citation>
    <scope>IDENTIFICATION</scope>
</reference>
<evidence type="ECO:0000256" key="1">
    <source>
        <dbReference type="SAM" id="MobiDB-lite"/>
    </source>
</evidence>